<comment type="subunit">
    <text evidence="11">Monomer.</text>
</comment>
<feature type="active site" description="Nucleophile" evidence="11">
    <location>
        <position position="185"/>
    </location>
</feature>
<evidence type="ECO:0000256" key="11">
    <source>
        <dbReference type="HAMAP-Rule" id="MF_00225"/>
    </source>
</evidence>
<evidence type="ECO:0000256" key="6">
    <source>
        <dbReference type="ARBA" id="ARBA00022643"/>
    </source>
</evidence>
<evidence type="ECO:0000259" key="12">
    <source>
        <dbReference type="Pfam" id="PF01180"/>
    </source>
</evidence>
<gene>
    <name evidence="11 13" type="primary">pyrD</name>
    <name evidence="13" type="ORF">KDA_58760</name>
</gene>
<protein>
    <recommendedName>
        <fullName evidence="11">Dihydroorotate dehydrogenase (quinone)</fullName>
        <ecNumber evidence="11">1.3.5.2</ecNumber>
    </recommendedName>
    <alternativeName>
        <fullName evidence="11">DHOdehase</fullName>
        <shortName evidence="11">DHOD</shortName>
        <shortName evidence="11">DHODase</shortName>
    </alternativeName>
    <alternativeName>
        <fullName evidence="11">Dihydroorotate oxidase</fullName>
    </alternativeName>
</protein>
<feature type="binding site" evidence="11">
    <location>
        <position position="95"/>
    </location>
    <ligand>
        <name>FMN</name>
        <dbReference type="ChEBI" id="CHEBI:58210"/>
    </ligand>
</feature>
<keyword evidence="6 11" id="KW-0288">FMN</keyword>
<feature type="binding site" evidence="11">
    <location>
        <position position="229"/>
    </location>
    <ligand>
        <name>FMN</name>
        <dbReference type="ChEBI" id="CHEBI:58210"/>
    </ligand>
</feature>
<feature type="binding site" evidence="11">
    <location>
        <position position="257"/>
    </location>
    <ligand>
        <name>FMN</name>
        <dbReference type="ChEBI" id="CHEBI:58210"/>
    </ligand>
</feature>
<keyword evidence="8 11" id="KW-0560">Oxidoreductase</keyword>
<dbReference type="Proteomes" id="UP000287171">
    <property type="component" value="Unassembled WGS sequence"/>
</dbReference>
<comment type="caution">
    <text evidence="11">Lacks conserved residue(s) required for the propagation of feature annotation.</text>
</comment>
<feature type="binding site" evidence="11">
    <location>
        <position position="182"/>
    </location>
    <ligand>
        <name>FMN</name>
        <dbReference type="ChEBI" id="CHEBI:58210"/>
    </ligand>
</feature>
<dbReference type="InterPro" id="IPR001295">
    <property type="entry name" value="Dihydroorotate_DH_CS"/>
</dbReference>
<dbReference type="InterPro" id="IPR005719">
    <property type="entry name" value="Dihydroorotate_DH_2"/>
</dbReference>
<comment type="function">
    <text evidence="1 11">Catalyzes the conversion of dihydroorotate to orotate with quinone as electron acceptor.</text>
</comment>
<dbReference type="PROSITE" id="PS00912">
    <property type="entry name" value="DHODEHASE_2"/>
    <property type="match status" value="1"/>
</dbReference>
<comment type="caution">
    <text evidence="13">The sequence shown here is derived from an EMBL/GenBank/DDBJ whole genome shotgun (WGS) entry which is preliminary data.</text>
</comment>
<feature type="domain" description="Dihydroorotate dehydrogenase catalytic" evidence="12">
    <location>
        <begin position="54"/>
        <end position="348"/>
    </location>
</feature>
<comment type="similarity">
    <text evidence="4 11">Belongs to the dihydroorotate dehydrogenase family. Type 2 subfamily.</text>
</comment>
<feature type="binding site" evidence="11">
    <location>
        <position position="278"/>
    </location>
    <ligand>
        <name>FMN</name>
        <dbReference type="ChEBI" id="CHEBI:58210"/>
    </ligand>
</feature>
<dbReference type="GO" id="GO:0005886">
    <property type="term" value="C:plasma membrane"/>
    <property type="evidence" value="ECO:0007669"/>
    <property type="project" value="UniProtKB-SubCell"/>
</dbReference>
<dbReference type="RefSeq" id="WP_126630488.1">
    <property type="nucleotide sequence ID" value="NZ_BIFT01000002.1"/>
</dbReference>
<dbReference type="GO" id="GO:0006207">
    <property type="term" value="P:'de novo' pyrimidine nucleobase biosynthetic process"/>
    <property type="evidence" value="ECO:0007669"/>
    <property type="project" value="UniProtKB-UniRule"/>
</dbReference>
<feature type="binding site" evidence="11">
    <location>
        <position position="75"/>
    </location>
    <ligand>
        <name>substrate</name>
    </ligand>
</feature>
<sequence length="349" mass="38364">MLFKAIIRPTMFRTSANDPEISHHWLMDQMARISHNQALLKIIEATNAYKSPALERDVFGVHFPNPVGLAGGFDKNGIALPALAALGFGFIEAGTVTRHAQPGNPRPRIFRLLNDQAMINRMGFPNDGADTIQAHLARQPQPKIPIGWSIGKSKVTPPEEAIEDYLYSLRKLYAYADFFTVNVSSPNTPGLRKLQDKEPLDQLMHAIVQETRQIAEQTGRGRAKAVLVKIAPDLSEEQISDVVAVCLERNVSGIIATNTTLSRTGLKQQSTETGGLSGRPLHTRSLEVIRYLYKELDGKLPIIGVGGIFGPDDARRTLDAGASLIQLYTGFIYEGPGIIKKINRQLSHA</sequence>
<organism evidence="13 14">
    <name type="scientific">Dictyobacter alpinus</name>
    <dbReference type="NCBI Taxonomy" id="2014873"/>
    <lineage>
        <taxon>Bacteria</taxon>
        <taxon>Bacillati</taxon>
        <taxon>Chloroflexota</taxon>
        <taxon>Ktedonobacteria</taxon>
        <taxon>Ktedonobacterales</taxon>
        <taxon>Dictyobacteraceae</taxon>
        <taxon>Dictyobacter</taxon>
    </lineage>
</organism>
<dbReference type="SUPFAM" id="SSF51395">
    <property type="entry name" value="FMN-linked oxidoreductases"/>
    <property type="match status" value="1"/>
</dbReference>
<dbReference type="EMBL" id="BIFT01000002">
    <property type="protein sequence ID" value="GCE30392.1"/>
    <property type="molecule type" value="Genomic_DNA"/>
</dbReference>
<comment type="cofactor">
    <cofactor evidence="11">
        <name>FMN</name>
        <dbReference type="ChEBI" id="CHEBI:58210"/>
    </cofactor>
    <text evidence="11">Binds 1 FMN per subunit.</text>
</comment>
<dbReference type="NCBIfam" id="TIGR01036">
    <property type="entry name" value="pyrD_sub2"/>
    <property type="match status" value="1"/>
</dbReference>
<keyword evidence="7 11" id="KW-0665">Pyrimidine biosynthesis</keyword>
<dbReference type="Gene3D" id="3.20.20.70">
    <property type="entry name" value="Aldolase class I"/>
    <property type="match status" value="1"/>
</dbReference>
<dbReference type="InterPro" id="IPR013785">
    <property type="entry name" value="Aldolase_TIM"/>
</dbReference>
<evidence type="ECO:0000256" key="8">
    <source>
        <dbReference type="ARBA" id="ARBA00023002"/>
    </source>
</evidence>
<dbReference type="PANTHER" id="PTHR48109:SF4">
    <property type="entry name" value="DIHYDROOROTATE DEHYDROGENASE (QUINONE), MITOCHONDRIAL"/>
    <property type="match status" value="1"/>
</dbReference>
<feature type="binding site" evidence="11">
    <location>
        <begin position="258"/>
        <end position="259"/>
    </location>
    <ligand>
        <name>substrate</name>
    </ligand>
</feature>
<keyword evidence="9 11" id="KW-0472">Membrane</keyword>
<dbReference type="UniPathway" id="UPA00070">
    <property type="reaction ID" value="UER00946"/>
</dbReference>
<dbReference type="NCBIfam" id="NF003645">
    <property type="entry name" value="PRK05286.1-2"/>
    <property type="match status" value="1"/>
</dbReference>
<name>A0A402BGL1_9CHLR</name>
<reference evidence="14" key="1">
    <citation type="submission" date="2018-12" db="EMBL/GenBank/DDBJ databases">
        <title>Tengunoibacter tsumagoiensis gen. nov., sp. nov., Dictyobacter kobayashii sp. nov., D. alpinus sp. nov., and D. joshuensis sp. nov. and description of Dictyobacteraceae fam. nov. within the order Ktedonobacterales isolated from Tengu-no-mugimeshi.</title>
        <authorList>
            <person name="Wang C.M."/>
            <person name="Zheng Y."/>
            <person name="Sakai Y."/>
            <person name="Toyoda A."/>
            <person name="Minakuchi Y."/>
            <person name="Abe K."/>
            <person name="Yokota A."/>
            <person name="Yabe S."/>
        </authorList>
    </citation>
    <scope>NUCLEOTIDE SEQUENCE [LARGE SCALE GENOMIC DNA]</scope>
    <source>
        <strain evidence="14">Uno16</strain>
    </source>
</reference>
<dbReference type="InterPro" id="IPR005720">
    <property type="entry name" value="Dihydroorotate_DH_cat"/>
</dbReference>
<comment type="catalytic activity">
    <reaction evidence="10 11">
        <text>(S)-dihydroorotate + a quinone = orotate + a quinol</text>
        <dbReference type="Rhea" id="RHEA:30187"/>
        <dbReference type="ChEBI" id="CHEBI:24646"/>
        <dbReference type="ChEBI" id="CHEBI:30839"/>
        <dbReference type="ChEBI" id="CHEBI:30864"/>
        <dbReference type="ChEBI" id="CHEBI:132124"/>
        <dbReference type="EC" id="1.3.5.2"/>
    </reaction>
</comment>
<feature type="binding site" evidence="11">
    <location>
        <position position="307"/>
    </location>
    <ligand>
        <name>FMN</name>
        <dbReference type="ChEBI" id="CHEBI:58210"/>
    </ligand>
</feature>
<dbReference type="OrthoDB" id="9802377at2"/>
<dbReference type="GO" id="GO:0106430">
    <property type="term" value="F:dihydroorotate dehydrogenase (quinone) activity"/>
    <property type="evidence" value="ECO:0007669"/>
    <property type="project" value="UniProtKB-EC"/>
</dbReference>
<evidence type="ECO:0000313" key="13">
    <source>
        <dbReference type="EMBL" id="GCE30392.1"/>
    </source>
</evidence>
<evidence type="ECO:0000256" key="10">
    <source>
        <dbReference type="ARBA" id="ARBA00048639"/>
    </source>
</evidence>
<proteinExistence type="inferred from homology"/>
<evidence type="ECO:0000313" key="14">
    <source>
        <dbReference type="Proteomes" id="UP000287171"/>
    </source>
</evidence>
<feature type="binding site" evidence="11">
    <location>
        <begin position="120"/>
        <end position="124"/>
    </location>
    <ligand>
        <name>substrate</name>
    </ligand>
</feature>
<feature type="binding site" evidence="11">
    <location>
        <position position="182"/>
    </location>
    <ligand>
        <name>substrate</name>
    </ligand>
</feature>
<evidence type="ECO:0000256" key="2">
    <source>
        <dbReference type="ARBA" id="ARBA00004370"/>
    </source>
</evidence>
<dbReference type="InterPro" id="IPR050074">
    <property type="entry name" value="DHO_dehydrogenase"/>
</dbReference>
<keyword evidence="14" id="KW-1185">Reference proteome</keyword>
<dbReference type="Pfam" id="PF01180">
    <property type="entry name" value="DHO_dh"/>
    <property type="match status" value="1"/>
</dbReference>
<dbReference type="PANTHER" id="PTHR48109">
    <property type="entry name" value="DIHYDROOROTATE DEHYDROGENASE (QUINONE), MITOCHONDRIAL-RELATED"/>
    <property type="match status" value="1"/>
</dbReference>
<dbReference type="GO" id="GO:0005737">
    <property type="term" value="C:cytoplasm"/>
    <property type="evidence" value="ECO:0007669"/>
    <property type="project" value="InterPro"/>
</dbReference>
<evidence type="ECO:0000256" key="5">
    <source>
        <dbReference type="ARBA" id="ARBA00022630"/>
    </source>
</evidence>
<comment type="subcellular location">
    <subcellularLocation>
        <location evidence="11">Cell membrane</location>
        <topology evidence="11">Peripheral membrane protein</topology>
    </subcellularLocation>
    <subcellularLocation>
        <location evidence="2">Membrane</location>
    </subcellularLocation>
</comment>
<dbReference type="AlphaFoldDB" id="A0A402BGL1"/>
<keyword evidence="11" id="KW-1003">Cell membrane</keyword>
<dbReference type="EC" id="1.3.5.2" evidence="11"/>
<comment type="pathway">
    <text evidence="3 11">Pyrimidine metabolism; UMP biosynthesis via de novo pathway; orotate from (S)-dihydroorotate (quinone route): step 1/1.</text>
</comment>
<dbReference type="GO" id="GO:0044205">
    <property type="term" value="P:'de novo' UMP biosynthetic process"/>
    <property type="evidence" value="ECO:0007669"/>
    <property type="project" value="UniProtKB-UniRule"/>
</dbReference>
<feature type="binding site" evidence="11">
    <location>
        <position position="149"/>
    </location>
    <ligand>
        <name>FMN</name>
        <dbReference type="ChEBI" id="CHEBI:58210"/>
    </ligand>
</feature>
<dbReference type="PIRSF" id="PIRSF000164">
    <property type="entry name" value="DHO_oxidase"/>
    <property type="match status" value="1"/>
</dbReference>
<evidence type="ECO:0000256" key="9">
    <source>
        <dbReference type="ARBA" id="ARBA00023136"/>
    </source>
</evidence>
<evidence type="ECO:0000256" key="4">
    <source>
        <dbReference type="ARBA" id="ARBA00005359"/>
    </source>
</evidence>
<evidence type="ECO:0000256" key="1">
    <source>
        <dbReference type="ARBA" id="ARBA00003125"/>
    </source>
</evidence>
<feature type="binding site" evidence="11">
    <location>
        <begin position="328"/>
        <end position="329"/>
    </location>
    <ligand>
        <name>FMN</name>
        <dbReference type="ChEBI" id="CHEBI:58210"/>
    </ligand>
</feature>
<dbReference type="InterPro" id="IPR012135">
    <property type="entry name" value="Dihydroorotate_DH_1_2"/>
</dbReference>
<dbReference type="CDD" id="cd04738">
    <property type="entry name" value="DHOD_2_like"/>
    <property type="match status" value="1"/>
</dbReference>
<dbReference type="HAMAP" id="MF_00225">
    <property type="entry name" value="DHO_dh_type2"/>
    <property type="match status" value="1"/>
</dbReference>
<accession>A0A402BGL1</accession>
<evidence type="ECO:0000256" key="3">
    <source>
        <dbReference type="ARBA" id="ARBA00005161"/>
    </source>
</evidence>
<dbReference type="PROSITE" id="PS00911">
    <property type="entry name" value="DHODEHASE_1"/>
    <property type="match status" value="1"/>
</dbReference>
<keyword evidence="5 11" id="KW-0285">Flavoprotein</keyword>
<dbReference type="NCBIfam" id="NF003652">
    <property type="entry name" value="PRK05286.2-5"/>
    <property type="match status" value="1"/>
</dbReference>
<feature type="binding site" evidence="11">
    <location>
        <position position="187"/>
    </location>
    <ligand>
        <name>substrate</name>
    </ligand>
</feature>
<evidence type="ECO:0000256" key="7">
    <source>
        <dbReference type="ARBA" id="ARBA00022975"/>
    </source>
</evidence>